<dbReference type="Pfam" id="PF16977">
    <property type="entry name" value="ApeC"/>
    <property type="match status" value="1"/>
</dbReference>
<dbReference type="EMBL" id="BMAT01004799">
    <property type="protein sequence ID" value="GFR80937.1"/>
    <property type="molecule type" value="Genomic_DNA"/>
</dbReference>
<dbReference type="PANTHER" id="PTHR19324">
    <property type="entry name" value="PERFORIN-LIKE PROTEIN 1"/>
    <property type="match status" value="1"/>
</dbReference>
<dbReference type="InterPro" id="IPR031569">
    <property type="entry name" value="ApeC"/>
</dbReference>
<evidence type="ECO:0000256" key="1">
    <source>
        <dbReference type="SAM" id="Coils"/>
    </source>
</evidence>
<sequence length="537" mass="59428">MEKFKLILTLVFLVEGCLCFLVDRELESVKPFRLTYTPSHIVANVTKDVTILCEDDVFGVSRFEEISRIRMLKNSPAGWQLVAEFRDLEERPRKTLDVAVSAGIDLNIRNTFLEVTWDVALTETFGTYLCEIIGFDKDTHGSVIELTPEVAVAEDNVTTNDVIILLRDLKREVANIEARTKKNENSMSSTDGSYKDIKTQLGGHNDDIDSIKKDIGALHTKMSSLAKDVTSSTEKTNVLTNHTNSMDEGLKSLTTEVRQLGEKVKDLDRDNNAMNQTSTFLAKNVSNIEQDLTSFAGDVKALEKIVKFLTIEVSSLEKKVGNLSRETVDSQDLVQTGASTFQTFLMHFAKLTAWPEGKYAIPVLNQGCPLDVTFFGGRHMFLQVPVDGSTIRHLTFCESTREVKSKRPWPDGSYCVNQVVGMGCPPGLDQGFIDMSAANVGVHIFQGVAFTSDFGFCCKKTVPASVPMMMPTQSEFILYRHGGRCQEVQGMTVDGGILQPPIQTTTPMASVPRDGETPDVDIAGNSMLFHICAYKKA</sequence>
<evidence type="ECO:0000313" key="5">
    <source>
        <dbReference type="Proteomes" id="UP000762676"/>
    </source>
</evidence>
<keyword evidence="1" id="KW-0175">Coiled coil</keyword>
<protein>
    <submittedName>
        <fullName evidence="4">MACPF domain-containing protein 2</fullName>
    </submittedName>
</protein>
<keyword evidence="2" id="KW-0732">Signal</keyword>
<feature type="chain" id="PRO_5043315739" evidence="2">
    <location>
        <begin position="20"/>
        <end position="537"/>
    </location>
</feature>
<keyword evidence="5" id="KW-1185">Reference proteome</keyword>
<feature type="coiled-coil region" evidence="1">
    <location>
        <begin position="250"/>
        <end position="326"/>
    </location>
</feature>
<evidence type="ECO:0000259" key="3">
    <source>
        <dbReference type="Pfam" id="PF16977"/>
    </source>
</evidence>
<feature type="domain" description="Apextrin C-terminal" evidence="3">
    <location>
        <begin position="354"/>
        <end position="495"/>
    </location>
</feature>
<dbReference type="AlphaFoldDB" id="A0AAV4G5Q2"/>
<evidence type="ECO:0000256" key="2">
    <source>
        <dbReference type="SAM" id="SignalP"/>
    </source>
</evidence>
<name>A0AAV4G5Q2_9GAST</name>
<dbReference type="Gene3D" id="1.10.287.1490">
    <property type="match status" value="1"/>
</dbReference>
<comment type="caution">
    <text evidence="4">The sequence shown here is derived from an EMBL/GenBank/DDBJ whole genome shotgun (WGS) entry which is preliminary data.</text>
</comment>
<dbReference type="PANTHER" id="PTHR19324:SF33">
    <property type="entry name" value="MUCIN-5AC"/>
    <property type="match status" value="1"/>
</dbReference>
<dbReference type="SUPFAM" id="SSF57997">
    <property type="entry name" value="Tropomyosin"/>
    <property type="match status" value="1"/>
</dbReference>
<evidence type="ECO:0000313" key="4">
    <source>
        <dbReference type="EMBL" id="GFR80937.1"/>
    </source>
</evidence>
<gene>
    <name evidence="4" type="ORF">ElyMa_002328200</name>
</gene>
<organism evidence="4 5">
    <name type="scientific">Elysia marginata</name>
    <dbReference type="NCBI Taxonomy" id="1093978"/>
    <lineage>
        <taxon>Eukaryota</taxon>
        <taxon>Metazoa</taxon>
        <taxon>Spiralia</taxon>
        <taxon>Lophotrochozoa</taxon>
        <taxon>Mollusca</taxon>
        <taxon>Gastropoda</taxon>
        <taxon>Heterobranchia</taxon>
        <taxon>Euthyneura</taxon>
        <taxon>Panpulmonata</taxon>
        <taxon>Sacoglossa</taxon>
        <taxon>Placobranchoidea</taxon>
        <taxon>Plakobranchidae</taxon>
        <taxon>Elysia</taxon>
    </lineage>
</organism>
<proteinExistence type="predicted"/>
<dbReference type="Proteomes" id="UP000762676">
    <property type="component" value="Unassembled WGS sequence"/>
</dbReference>
<accession>A0AAV4G5Q2</accession>
<reference evidence="4 5" key="1">
    <citation type="journal article" date="2021" name="Elife">
        <title>Chloroplast acquisition without the gene transfer in kleptoplastic sea slugs, Plakobranchus ocellatus.</title>
        <authorList>
            <person name="Maeda T."/>
            <person name="Takahashi S."/>
            <person name="Yoshida T."/>
            <person name="Shimamura S."/>
            <person name="Takaki Y."/>
            <person name="Nagai Y."/>
            <person name="Toyoda A."/>
            <person name="Suzuki Y."/>
            <person name="Arimoto A."/>
            <person name="Ishii H."/>
            <person name="Satoh N."/>
            <person name="Nishiyama T."/>
            <person name="Hasebe M."/>
            <person name="Maruyama T."/>
            <person name="Minagawa J."/>
            <person name="Obokata J."/>
            <person name="Shigenobu S."/>
        </authorList>
    </citation>
    <scope>NUCLEOTIDE SEQUENCE [LARGE SCALE GENOMIC DNA]</scope>
</reference>
<feature type="signal peptide" evidence="2">
    <location>
        <begin position="1"/>
        <end position="19"/>
    </location>
</feature>